<keyword evidence="5 10" id="KW-0472">Membrane</keyword>
<dbReference type="InterPro" id="IPR000276">
    <property type="entry name" value="GPCR_Rhodpsn"/>
</dbReference>
<dbReference type="GO" id="GO:0005886">
    <property type="term" value="C:plasma membrane"/>
    <property type="evidence" value="ECO:0007669"/>
    <property type="project" value="TreeGrafter"/>
</dbReference>
<feature type="domain" description="G-protein coupled receptors family 1 profile" evidence="11">
    <location>
        <begin position="150"/>
        <end position="410"/>
    </location>
</feature>
<dbReference type="PROSITE" id="PS00237">
    <property type="entry name" value="G_PROTEIN_RECEP_F1_1"/>
    <property type="match status" value="1"/>
</dbReference>
<dbReference type="GO" id="GO:0006954">
    <property type="term" value="P:inflammatory response"/>
    <property type="evidence" value="ECO:0007669"/>
    <property type="project" value="TreeGrafter"/>
</dbReference>
<feature type="transmembrane region" description="Helical" evidence="10">
    <location>
        <begin position="299"/>
        <end position="326"/>
    </location>
</feature>
<dbReference type="GO" id="GO:0007200">
    <property type="term" value="P:phospholipase C-activating G protein-coupled receptor signaling pathway"/>
    <property type="evidence" value="ECO:0007669"/>
    <property type="project" value="TreeGrafter"/>
</dbReference>
<feature type="transmembrane region" description="Helical" evidence="10">
    <location>
        <begin position="179"/>
        <end position="197"/>
    </location>
</feature>
<dbReference type="AlphaFoldDB" id="A0A0P7X8A7"/>
<keyword evidence="4 9" id="KW-0297">G-protein coupled receptor</keyword>
<dbReference type="EMBL" id="JARO02002330">
    <property type="protein sequence ID" value="KPP72931.1"/>
    <property type="molecule type" value="Genomic_DNA"/>
</dbReference>
<evidence type="ECO:0000256" key="9">
    <source>
        <dbReference type="RuleBase" id="RU000688"/>
    </source>
</evidence>
<dbReference type="InterPro" id="IPR000826">
    <property type="entry name" value="Formyl_rcpt-rel"/>
</dbReference>
<evidence type="ECO:0000256" key="5">
    <source>
        <dbReference type="ARBA" id="ARBA00023136"/>
    </source>
</evidence>
<dbReference type="PANTHER" id="PTHR24225">
    <property type="entry name" value="CHEMOTACTIC RECEPTOR"/>
    <property type="match status" value="1"/>
</dbReference>
<keyword evidence="7 9" id="KW-0807">Transducer</keyword>
<evidence type="ECO:0000256" key="8">
    <source>
        <dbReference type="ARBA" id="ARBA00025736"/>
    </source>
</evidence>
<feature type="transmembrane region" description="Helical" evidence="10">
    <location>
        <begin position="134"/>
        <end position="158"/>
    </location>
</feature>
<dbReference type="Pfam" id="PF00001">
    <property type="entry name" value="7tm_1"/>
    <property type="match status" value="1"/>
</dbReference>
<dbReference type="GO" id="GO:0004930">
    <property type="term" value="F:G protein-coupled receptor activity"/>
    <property type="evidence" value="ECO:0007669"/>
    <property type="project" value="UniProtKB-KW"/>
</dbReference>
<protein>
    <submittedName>
        <fullName evidence="12">C3a anaphylatoxin chemotactic receptor-like</fullName>
    </submittedName>
</protein>
<dbReference type="PROSITE" id="PS50262">
    <property type="entry name" value="G_PROTEIN_RECEP_F1_2"/>
    <property type="match status" value="1"/>
</dbReference>
<dbReference type="InterPro" id="IPR017452">
    <property type="entry name" value="GPCR_Rhodpsn_7TM"/>
</dbReference>
<evidence type="ECO:0000256" key="4">
    <source>
        <dbReference type="ARBA" id="ARBA00023040"/>
    </source>
</evidence>
<name>A0A0P7X8A7_SCLFO</name>
<dbReference type="GO" id="GO:0004878">
    <property type="term" value="F:complement component C5a receptor activity"/>
    <property type="evidence" value="ECO:0007669"/>
    <property type="project" value="TreeGrafter"/>
</dbReference>
<keyword evidence="3 10" id="KW-1133">Transmembrane helix</keyword>
<evidence type="ECO:0000256" key="2">
    <source>
        <dbReference type="ARBA" id="ARBA00022692"/>
    </source>
</evidence>
<comment type="similarity">
    <text evidence="9">Belongs to the G-protein coupled receptor 1 family.</text>
</comment>
<evidence type="ECO:0000259" key="11">
    <source>
        <dbReference type="PROSITE" id="PS50262"/>
    </source>
</evidence>
<evidence type="ECO:0000256" key="10">
    <source>
        <dbReference type="SAM" id="Phobius"/>
    </source>
</evidence>
<comment type="similarity">
    <text evidence="8">Belongs to the chemokine-like receptor (CMKLR) family.</text>
</comment>
<comment type="subcellular location">
    <subcellularLocation>
        <location evidence="1">Membrane</location>
        <topology evidence="1">Multi-pass membrane protein</topology>
    </subcellularLocation>
</comment>
<evidence type="ECO:0000313" key="12">
    <source>
        <dbReference type="EMBL" id="KPP72931.1"/>
    </source>
</evidence>
<dbReference type="SUPFAM" id="SSF81321">
    <property type="entry name" value="Family A G protein-coupled receptor-like"/>
    <property type="match status" value="1"/>
</dbReference>
<feature type="transmembrane region" description="Helical" evidence="10">
    <location>
        <begin position="388"/>
        <end position="413"/>
    </location>
</feature>
<comment type="caution">
    <text evidence="12">The sequence shown here is derived from an EMBL/GenBank/DDBJ whole genome shotgun (WGS) entry which is preliminary data.</text>
</comment>
<organism evidence="12 13">
    <name type="scientific">Scleropages formosus</name>
    <name type="common">Asian bonytongue</name>
    <name type="synonym">Osteoglossum formosum</name>
    <dbReference type="NCBI Taxonomy" id="113540"/>
    <lineage>
        <taxon>Eukaryota</taxon>
        <taxon>Metazoa</taxon>
        <taxon>Chordata</taxon>
        <taxon>Craniata</taxon>
        <taxon>Vertebrata</taxon>
        <taxon>Euteleostomi</taxon>
        <taxon>Actinopterygii</taxon>
        <taxon>Neopterygii</taxon>
        <taxon>Teleostei</taxon>
        <taxon>Osteoglossocephala</taxon>
        <taxon>Osteoglossomorpha</taxon>
        <taxon>Osteoglossiformes</taxon>
        <taxon>Osteoglossidae</taxon>
        <taxon>Scleropages</taxon>
    </lineage>
</organism>
<dbReference type="Proteomes" id="UP000034805">
    <property type="component" value="Unassembled WGS sequence"/>
</dbReference>
<dbReference type="Gene3D" id="1.20.1070.10">
    <property type="entry name" value="Rhodopsin 7-helix transmembrane proteins"/>
    <property type="match status" value="1"/>
</dbReference>
<sequence length="453" mass="51602">MSDTDCEETGVVFSRAGSSRDERDFRRRHQTNLCGVESHQKNLASINPLLLHSLACRVNLPCTPGRLQDFCRDSGEDQRVTPELVLAFLPKAIAMSLYDPSAYMPTWTIPGRTLLNTSEVVENPVARPDDASRVLQMVITAIIFLVGIPLNALVVWVLGLRRSHYKRSVEGRGVSSFRVYVVNLALADLMLLLRTPLMLGYLAHHKTWPFGLTVCRLIMFLRGLGLYANAFLLCAISMERCLCLMRPVWFRMRRSWWTVPLICAILWLLATSLSAPYIWTACLINGTQCWESTGTTSQGLFITESILGFLLPLVIFLSSNLAVLFTAQQAGQAMASSSSTSQRFVRLYRVLFFTMLFFLTCWVPYYTFRFLMKLAAEKPDWEDLKKHFVNGTYISLFLVYIKSALNPLIYVFATRGLRRTIQASLISTVDRIFNDDTSDYTRRKSLRRQDSQF</sequence>
<dbReference type="GO" id="GO:0007204">
    <property type="term" value="P:positive regulation of cytosolic calcium ion concentration"/>
    <property type="evidence" value="ECO:0007669"/>
    <property type="project" value="TreeGrafter"/>
</dbReference>
<reference evidence="12 13" key="1">
    <citation type="submission" date="2015-08" db="EMBL/GenBank/DDBJ databases">
        <title>The genome of the Asian arowana (Scleropages formosus).</title>
        <authorList>
            <person name="Tan M.H."/>
            <person name="Gan H.M."/>
            <person name="Croft L.J."/>
            <person name="Austin C.M."/>
        </authorList>
    </citation>
    <scope>NUCLEOTIDE SEQUENCE [LARGE SCALE GENOMIC DNA]</scope>
    <source>
        <strain evidence="12">Aro1</strain>
    </source>
</reference>
<keyword evidence="2 9" id="KW-0812">Transmembrane</keyword>
<feature type="transmembrane region" description="Helical" evidence="10">
    <location>
        <begin position="257"/>
        <end position="279"/>
    </location>
</feature>
<evidence type="ECO:0000313" key="13">
    <source>
        <dbReference type="Proteomes" id="UP000034805"/>
    </source>
</evidence>
<evidence type="ECO:0000256" key="1">
    <source>
        <dbReference type="ARBA" id="ARBA00004141"/>
    </source>
</evidence>
<dbReference type="PANTHER" id="PTHR24225:SF52">
    <property type="entry name" value="C3A ANAPHYLATOXIN CHEMOTACTIC RECEPTOR-LIKE"/>
    <property type="match status" value="1"/>
</dbReference>
<evidence type="ECO:0000256" key="7">
    <source>
        <dbReference type="ARBA" id="ARBA00023224"/>
    </source>
</evidence>
<accession>A0A0P7X8A7</accession>
<keyword evidence="6 9" id="KW-0675">Receptor</keyword>
<dbReference type="PRINTS" id="PR00237">
    <property type="entry name" value="GPCRRHODOPSN"/>
</dbReference>
<feature type="transmembrane region" description="Helical" evidence="10">
    <location>
        <begin position="347"/>
        <end position="368"/>
    </location>
</feature>
<feature type="transmembrane region" description="Helical" evidence="10">
    <location>
        <begin position="217"/>
        <end position="236"/>
    </location>
</feature>
<evidence type="ECO:0000256" key="3">
    <source>
        <dbReference type="ARBA" id="ARBA00022989"/>
    </source>
</evidence>
<evidence type="ECO:0000256" key="6">
    <source>
        <dbReference type="ARBA" id="ARBA00023170"/>
    </source>
</evidence>
<proteinExistence type="inferred from homology"/>
<gene>
    <name evidence="12" type="ORF">Z043_108019</name>
</gene>